<comment type="caution">
    <text evidence="9">The sequence shown here is derived from an EMBL/GenBank/DDBJ whole genome shotgun (WGS) entry which is preliminary data.</text>
</comment>
<accession>A0ABN9L847</accession>
<evidence type="ECO:0000256" key="3">
    <source>
        <dbReference type="ARBA" id="ARBA00022737"/>
    </source>
</evidence>
<keyword evidence="4" id="KW-1015">Disulfide bond</keyword>
<dbReference type="EMBL" id="CAUEEQ010011501">
    <property type="protein sequence ID" value="CAJ0935700.1"/>
    <property type="molecule type" value="Genomic_DNA"/>
</dbReference>
<reference evidence="9" key="1">
    <citation type="submission" date="2023-07" db="EMBL/GenBank/DDBJ databases">
        <authorList>
            <person name="Stuckert A."/>
        </authorList>
    </citation>
    <scope>NUCLEOTIDE SEQUENCE</scope>
</reference>
<dbReference type="InterPro" id="IPR001156">
    <property type="entry name" value="Transferrin-like_dom"/>
</dbReference>
<comment type="caution">
    <text evidence="5">Lacks conserved residue(s) required for the propagation of feature annotation.</text>
</comment>
<feature type="domain" description="Thyroglobulin type-1" evidence="7">
    <location>
        <begin position="51"/>
        <end position="118"/>
    </location>
</feature>
<dbReference type="SMART" id="SM00211">
    <property type="entry name" value="TY"/>
    <property type="match status" value="1"/>
</dbReference>
<name>A0ABN9L847_9NEOB</name>
<dbReference type="Pfam" id="PF00086">
    <property type="entry name" value="Thyroglobulin_1"/>
    <property type="match status" value="1"/>
</dbReference>
<dbReference type="Proteomes" id="UP001176940">
    <property type="component" value="Unassembled WGS sequence"/>
</dbReference>
<dbReference type="InterPro" id="IPR000716">
    <property type="entry name" value="Thyroglobulin_1"/>
</dbReference>
<evidence type="ECO:0000259" key="7">
    <source>
        <dbReference type="PROSITE" id="PS51162"/>
    </source>
</evidence>
<dbReference type="PROSITE" id="PS00484">
    <property type="entry name" value="THYROGLOBULIN_1_1"/>
    <property type="match status" value="1"/>
</dbReference>
<keyword evidence="3" id="KW-0677">Repeat</keyword>
<evidence type="ECO:0000256" key="6">
    <source>
        <dbReference type="SAM" id="MobiDB-lite"/>
    </source>
</evidence>
<dbReference type="Gene3D" id="3.40.190.10">
    <property type="entry name" value="Periplasmic binding protein-like II"/>
    <property type="match status" value="1"/>
</dbReference>
<feature type="region of interest" description="Disordered" evidence="6">
    <location>
        <begin position="1"/>
        <end position="25"/>
    </location>
</feature>
<evidence type="ECO:0000256" key="2">
    <source>
        <dbReference type="ARBA" id="ARBA00022525"/>
    </source>
</evidence>
<dbReference type="PROSITE" id="PS51408">
    <property type="entry name" value="TRANSFERRIN_LIKE_4"/>
    <property type="match status" value="1"/>
</dbReference>
<dbReference type="PANTHER" id="PTHR12352:SF3">
    <property type="entry name" value="NIDOGEN-2"/>
    <property type="match status" value="1"/>
</dbReference>
<feature type="non-terminal residue" evidence="9">
    <location>
        <position position="1"/>
    </location>
</feature>
<feature type="domain" description="Transferrin-like" evidence="8">
    <location>
        <begin position="1"/>
        <end position="167"/>
    </location>
</feature>
<dbReference type="SUPFAM" id="SSF53850">
    <property type="entry name" value="Periplasmic binding protein-like II"/>
    <property type="match status" value="1"/>
</dbReference>
<feature type="non-terminal residue" evidence="9">
    <location>
        <position position="167"/>
    </location>
</feature>
<evidence type="ECO:0000313" key="9">
    <source>
        <dbReference type="EMBL" id="CAJ0935700.1"/>
    </source>
</evidence>
<dbReference type="CDD" id="cd00191">
    <property type="entry name" value="TY"/>
    <property type="match status" value="1"/>
</dbReference>
<protein>
    <submittedName>
        <fullName evidence="9">Uncharacterized protein</fullName>
    </submittedName>
</protein>
<dbReference type="InterPro" id="IPR051950">
    <property type="entry name" value="Dev_reg/Prot_inhib"/>
</dbReference>
<evidence type="ECO:0000256" key="5">
    <source>
        <dbReference type="PROSITE-ProRule" id="PRU00500"/>
    </source>
</evidence>
<evidence type="ECO:0000256" key="4">
    <source>
        <dbReference type="ARBA" id="ARBA00023157"/>
    </source>
</evidence>
<dbReference type="Gene3D" id="4.10.800.10">
    <property type="entry name" value="Thyroglobulin type-1"/>
    <property type="match status" value="1"/>
</dbReference>
<evidence type="ECO:0000256" key="1">
    <source>
        <dbReference type="ARBA" id="ARBA00004613"/>
    </source>
</evidence>
<comment type="subcellular location">
    <subcellularLocation>
        <location evidence="1">Secreted</location>
    </subcellularLocation>
</comment>
<dbReference type="PANTHER" id="PTHR12352">
    <property type="entry name" value="SECRETED MODULAR CALCIUM-BINDING PROTEIN"/>
    <property type="match status" value="1"/>
</dbReference>
<keyword evidence="10" id="KW-1185">Reference proteome</keyword>
<evidence type="ECO:0000259" key="8">
    <source>
        <dbReference type="PROSITE" id="PS51408"/>
    </source>
</evidence>
<sequence length="167" mass="17996">VTVTADRGRSCGTEDQLSGEKERDAGEQWTLDSKFLAGHISINMKMYNSGETPCIKERNNAFSTAEPLLGAFVPDCDEKGYFSPSQFHGSTGYSWCVTKNGEEIKGTRTGPGQTPPTCEVRVASEIFSASCAPGAQEANLCEQCAGQEDKCTRGPGEPYYGDEGAFR</sequence>
<dbReference type="PROSITE" id="PS51162">
    <property type="entry name" value="THYROGLOBULIN_1_2"/>
    <property type="match status" value="1"/>
</dbReference>
<keyword evidence="2" id="KW-0964">Secreted</keyword>
<evidence type="ECO:0000313" key="10">
    <source>
        <dbReference type="Proteomes" id="UP001176940"/>
    </source>
</evidence>
<gene>
    <name evidence="9" type="ORF">RIMI_LOCUS6406618</name>
</gene>
<organism evidence="9 10">
    <name type="scientific">Ranitomeya imitator</name>
    <name type="common">mimic poison frog</name>
    <dbReference type="NCBI Taxonomy" id="111125"/>
    <lineage>
        <taxon>Eukaryota</taxon>
        <taxon>Metazoa</taxon>
        <taxon>Chordata</taxon>
        <taxon>Craniata</taxon>
        <taxon>Vertebrata</taxon>
        <taxon>Euteleostomi</taxon>
        <taxon>Amphibia</taxon>
        <taxon>Batrachia</taxon>
        <taxon>Anura</taxon>
        <taxon>Neobatrachia</taxon>
        <taxon>Hyloidea</taxon>
        <taxon>Dendrobatidae</taxon>
        <taxon>Dendrobatinae</taxon>
        <taxon>Ranitomeya</taxon>
    </lineage>
</organism>
<dbReference type="SUPFAM" id="SSF57610">
    <property type="entry name" value="Thyroglobulin type-1 domain"/>
    <property type="match status" value="1"/>
</dbReference>
<dbReference type="Pfam" id="PF00405">
    <property type="entry name" value="Transferrin"/>
    <property type="match status" value="1"/>
</dbReference>
<proteinExistence type="predicted"/>
<dbReference type="InterPro" id="IPR036857">
    <property type="entry name" value="Thyroglobulin_1_sf"/>
</dbReference>